<accession>A0A367ZT23</accession>
<gene>
    <name evidence="7" type="ORF">OZSIB_2164</name>
</gene>
<evidence type="ECO:0000256" key="5">
    <source>
        <dbReference type="ARBA" id="ARBA00023136"/>
    </source>
</evidence>
<dbReference type="GO" id="GO:0005886">
    <property type="term" value="C:plasma membrane"/>
    <property type="evidence" value="ECO:0007669"/>
    <property type="project" value="UniProtKB-SubCell"/>
</dbReference>
<evidence type="ECO:0000256" key="2">
    <source>
        <dbReference type="ARBA" id="ARBA00022475"/>
    </source>
</evidence>
<dbReference type="GO" id="GO:0009247">
    <property type="term" value="P:glycolipid biosynthetic process"/>
    <property type="evidence" value="ECO:0007669"/>
    <property type="project" value="UniProtKB-ARBA"/>
</dbReference>
<name>A0A367ZT23_9BACT</name>
<dbReference type="Pfam" id="PF03279">
    <property type="entry name" value="Lip_A_acyltrans"/>
    <property type="match status" value="1"/>
</dbReference>
<comment type="subcellular location">
    <subcellularLocation>
        <location evidence="1">Cell inner membrane</location>
    </subcellularLocation>
</comment>
<protein>
    <submittedName>
        <fullName evidence="7">Lipid A biosynthesis lauroyl acyltransferase</fullName>
    </submittedName>
</protein>
<dbReference type="InterPro" id="IPR004960">
    <property type="entry name" value="LipA_acyltrans"/>
</dbReference>
<dbReference type="CDD" id="cd07984">
    <property type="entry name" value="LPLAT_LABLAT-like"/>
    <property type="match status" value="1"/>
</dbReference>
<evidence type="ECO:0000313" key="7">
    <source>
        <dbReference type="EMBL" id="RCK81295.1"/>
    </source>
</evidence>
<dbReference type="PANTHER" id="PTHR30606">
    <property type="entry name" value="LIPID A BIOSYNTHESIS LAUROYL ACYLTRANSFERASE"/>
    <property type="match status" value="1"/>
</dbReference>
<evidence type="ECO:0000256" key="3">
    <source>
        <dbReference type="ARBA" id="ARBA00022519"/>
    </source>
</evidence>
<sequence>MTSSPPTSTEESRPPLAWRDHAKTFRRWVRYHLVAGLIRLIERQPLTALPRLRRLLLKVFPLVFAAQTRRAAELLPAEFAPRREAILRGMTVNQVMNLLEIFFYEKLLAARPDLVQIEGGEHLERARQAGRGLIVLAAHFGNWELQAYTLVRLGLPLHVIARPQALDQMTAFMNSFRERRGVRVLMANNLTESLRLLGQGAAIGIVSDLDAKEHGFLVPFFGRPASFYPTPVILSVRGRAPLLPMFMERQADGSHRLCIEPPLVWERGESMTARIRRYVERYEAAFRRRPDLWVWFHERYAHAHLARVEP</sequence>
<reference evidence="7 8" key="1">
    <citation type="submission" date="2018-05" db="EMBL/GenBank/DDBJ databases">
        <title>A metagenomic window into the 2 km-deep terrestrial subsurface aquifer revealed taxonomically and functionally diverse microbial community comprising novel uncultured bacterial lineages.</title>
        <authorList>
            <person name="Kadnikov V.V."/>
            <person name="Mardanov A.V."/>
            <person name="Beletsky A.V."/>
            <person name="Banks D."/>
            <person name="Pimenov N.V."/>
            <person name="Frank Y.A."/>
            <person name="Karnachuk O.V."/>
            <person name="Ravin N.V."/>
        </authorList>
    </citation>
    <scope>NUCLEOTIDE SEQUENCE [LARGE SCALE GENOMIC DNA]</scope>
    <source>
        <strain evidence="7">BY5</strain>
    </source>
</reference>
<keyword evidence="5" id="KW-0472">Membrane</keyword>
<keyword evidence="6 7" id="KW-0012">Acyltransferase</keyword>
<keyword evidence="4 7" id="KW-0808">Transferase</keyword>
<dbReference type="EMBL" id="QOQW01000002">
    <property type="protein sequence ID" value="RCK81295.1"/>
    <property type="molecule type" value="Genomic_DNA"/>
</dbReference>
<proteinExistence type="predicted"/>
<organism evidence="7 8">
    <name type="scientific">Candidatus Ozemobacter sibiricus</name>
    <dbReference type="NCBI Taxonomy" id="2268124"/>
    <lineage>
        <taxon>Bacteria</taxon>
        <taxon>Candidatus Ozemobacteria</taxon>
        <taxon>Candidatus Ozemobacterales</taxon>
        <taxon>Candidatus Ozemobacteraceae</taxon>
        <taxon>Candidatus Ozemobacter</taxon>
    </lineage>
</organism>
<keyword evidence="3" id="KW-0997">Cell inner membrane</keyword>
<evidence type="ECO:0000313" key="8">
    <source>
        <dbReference type="Proteomes" id="UP000252355"/>
    </source>
</evidence>
<evidence type="ECO:0000256" key="4">
    <source>
        <dbReference type="ARBA" id="ARBA00022679"/>
    </source>
</evidence>
<evidence type="ECO:0000256" key="6">
    <source>
        <dbReference type="ARBA" id="ARBA00023315"/>
    </source>
</evidence>
<evidence type="ECO:0000256" key="1">
    <source>
        <dbReference type="ARBA" id="ARBA00004533"/>
    </source>
</evidence>
<dbReference type="Proteomes" id="UP000252355">
    <property type="component" value="Unassembled WGS sequence"/>
</dbReference>
<dbReference type="AlphaFoldDB" id="A0A367ZT23"/>
<keyword evidence="2" id="KW-1003">Cell membrane</keyword>
<comment type="caution">
    <text evidence="7">The sequence shown here is derived from an EMBL/GenBank/DDBJ whole genome shotgun (WGS) entry which is preliminary data.</text>
</comment>
<dbReference type="GO" id="GO:0016746">
    <property type="term" value="F:acyltransferase activity"/>
    <property type="evidence" value="ECO:0007669"/>
    <property type="project" value="UniProtKB-KW"/>
</dbReference>
<dbReference type="PANTHER" id="PTHR30606:SF10">
    <property type="entry name" value="PHOSPHATIDYLINOSITOL MANNOSIDE ACYLTRANSFERASE"/>
    <property type="match status" value="1"/>
</dbReference>